<dbReference type="PROSITE" id="PS50068">
    <property type="entry name" value="LDLRA_2"/>
    <property type="match status" value="2"/>
</dbReference>
<dbReference type="InterPro" id="IPR002172">
    <property type="entry name" value="LDrepeatLR_classA_rpt"/>
</dbReference>
<feature type="chain" id="PRO_5036226779" evidence="12">
    <location>
        <begin position="20"/>
        <end position="1596"/>
    </location>
</feature>
<dbReference type="GO" id="GO:0012505">
    <property type="term" value="C:endomembrane system"/>
    <property type="evidence" value="ECO:0007669"/>
    <property type="project" value="UniProtKB-SubCell"/>
</dbReference>
<dbReference type="CDD" id="cd00112">
    <property type="entry name" value="LDLa"/>
    <property type="match status" value="2"/>
</dbReference>
<dbReference type="GO" id="GO:0005886">
    <property type="term" value="C:plasma membrane"/>
    <property type="evidence" value="ECO:0007669"/>
    <property type="project" value="TreeGrafter"/>
</dbReference>
<dbReference type="GO" id="GO:0016192">
    <property type="term" value="P:vesicle-mediated transport"/>
    <property type="evidence" value="ECO:0007669"/>
    <property type="project" value="UniProtKB-ARBA"/>
</dbReference>
<dbReference type="SMART" id="SM00192">
    <property type="entry name" value="LDLa"/>
    <property type="match status" value="5"/>
</dbReference>
<evidence type="ECO:0000313" key="16">
    <source>
        <dbReference type="EMBL" id="CAF1520051.1"/>
    </source>
</evidence>
<keyword evidence="12" id="KW-0732">Signal</keyword>
<evidence type="ECO:0000256" key="6">
    <source>
        <dbReference type="ARBA" id="ARBA00022989"/>
    </source>
</evidence>
<feature type="transmembrane region" description="Helical" evidence="11">
    <location>
        <begin position="1366"/>
        <end position="1384"/>
    </location>
</feature>
<evidence type="ECO:0000256" key="5">
    <source>
        <dbReference type="ARBA" id="ARBA00022737"/>
    </source>
</evidence>
<dbReference type="SUPFAM" id="SSF57196">
    <property type="entry name" value="EGF/Laminin"/>
    <property type="match status" value="1"/>
</dbReference>
<feature type="domain" description="G-protein coupled receptors family 1 profile" evidence="14">
    <location>
        <begin position="1299"/>
        <end position="1559"/>
    </location>
</feature>
<dbReference type="InterPro" id="IPR023415">
    <property type="entry name" value="LDLR_class-A_CS"/>
</dbReference>
<feature type="transmembrane region" description="Helical" evidence="11">
    <location>
        <begin position="1281"/>
        <end position="1308"/>
    </location>
</feature>
<evidence type="ECO:0000256" key="4">
    <source>
        <dbReference type="ARBA" id="ARBA00022692"/>
    </source>
</evidence>
<dbReference type="InterPro" id="IPR000276">
    <property type="entry name" value="GPCR_Rhodpsn"/>
</dbReference>
<dbReference type="SMART" id="SM00181">
    <property type="entry name" value="EGF"/>
    <property type="match status" value="3"/>
</dbReference>
<proteinExistence type="predicted"/>
<dbReference type="PRINTS" id="PR00261">
    <property type="entry name" value="LDLRECEPTOR"/>
</dbReference>
<dbReference type="Pfam" id="PF00008">
    <property type="entry name" value="EGF"/>
    <property type="match status" value="1"/>
</dbReference>
<keyword evidence="5" id="KW-0677">Repeat</keyword>
<dbReference type="GO" id="GO:0004930">
    <property type="term" value="F:G protein-coupled receptor activity"/>
    <property type="evidence" value="ECO:0007669"/>
    <property type="project" value="InterPro"/>
</dbReference>
<reference evidence="15" key="1">
    <citation type="submission" date="2021-02" db="EMBL/GenBank/DDBJ databases">
        <authorList>
            <person name="Nowell W R."/>
        </authorList>
    </citation>
    <scope>NUCLEOTIDE SEQUENCE</scope>
</reference>
<comment type="caution">
    <text evidence="9">Lacks conserved residue(s) required for the propagation of feature annotation.</text>
</comment>
<feature type="disulfide bond" evidence="9">
    <location>
        <begin position="958"/>
        <end position="967"/>
    </location>
</feature>
<dbReference type="InterPro" id="IPR036055">
    <property type="entry name" value="LDL_receptor-like_sf"/>
</dbReference>
<dbReference type="InterPro" id="IPR050685">
    <property type="entry name" value="LDLR"/>
</dbReference>
<evidence type="ECO:0000256" key="11">
    <source>
        <dbReference type="SAM" id="Phobius"/>
    </source>
</evidence>
<feature type="disulfide bond" evidence="9">
    <location>
        <begin position="939"/>
        <end position="956"/>
    </location>
</feature>
<evidence type="ECO:0000313" key="15">
    <source>
        <dbReference type="EMBL" id="CAF1251412.1"/>
    </source>
</evidence>
<dbReference type="OrthoDB" id="9991628at2759"/>
<keyword evidence="8 9" id="KW-1015">Disulfide bond</keyword>
<feature type="transmembrane region" description="Helical" evidence="11">
    <location>
        <begin position="1538"/>
        <end position="1561"/>
    </location>
</feature>
<dbReference type="Gene3D" id="2.10.25.10">
    <property type="entry name" value="Laminin"/>
    <property type="match status" value="2"/>
</dbReference>
<name>A0A815A8K5_ADIRI</name>
<dbReference type="FunFam" id="2.10.25.10:FF:000118">
    <property type="entry name" value="protein delta homolog 2"/>
    <property type="match status" value="1"/>
</dbReference>
<evidence type="ECO:0000259" key="14">
    <source>
        <dbReference type="PROSITE" id="PS50262"/>
    </source>
</evidence>
<evidence type="ECO:0000256" key="12">
    <source>
        <dbReference type="SAM" id="SignalP"/>
    </source>
</evidence>
<feature type="disulfide bond" evidence="10">
    <location>
        <begin position="198"/>
        <end position="213"/>
    </location>
</feature>
<evidence type="ECO:0000256" key="2">
    <source>
        <dbReference type="ARBA" id="ARBA00004308"/>
    </source>
</evidence>
<accession>A0A815A8K5</accession>
<dbReference type="CDD" id="cd00054">
    <property type="entry name" value="EGF_CA"/>
    <property type="match status" value="1"/>
</dbReference>
<dbReference type="Gene3D" id="4.10.400.10">
    <property type="entry name" value="Low-density Lipoprotein Receptor"/>
    <property type="match status" value="2"/>
</dbReference>
<dbReference type="Gene3D" id="1.20.1070.10">
    <property type="entry name" value="Rhodopsin 7-helix transmembrane proteins"/>
    <property type="match status" value="1"/>
</dbReference>
<feature type="signal peptide" evidence="12">
    <location>
        <begin position="1"/>
        <end position="19"/>
    </location>
</feature>
<feature type="transmembrane region" description="Helical" evidence="11">
    <location>
        <begin position="1460"/>
        <end position="1482"/>
    </location>
</feature>
<feature type="transmembrane region" description="Helical" evidence="11">
    <location>
        <begin position="1405"/>
        <end position="1422"/>
    </location>
</feature>
<dbReference type="EMBL" id="CAJNOJ010000763">
    <property type="protein sequence ID" value="CAF1520051.1"/>
    <property type="molecule type" value="Genomic_DNA"/>
</dbReference>
<feature type="transmembrane region" description="Helical" evidence="11">
    <location>
        <begin position="1320"/>
        <end position="1346"/>
    </location>
</feature>
<comment type="caution">
    <text evidence="15">The sequence shown here is derived from an EMBL/GenBank/DDBJ whole genome shotgun (WGS) entry which is preliminary data.</text>
</comment>
<organism evidence="15 17">
    <name type="scientific">Adineta ricciae</name>
    <name type="common">Rotifer</name>
    <dbReference type="NCBI Taxonomy" id="249248"/>
    <lineage>
        <taxon>Eukaryota</taxon>
        <taxon>Metazoa</taxon>
        <taxon>Spiralia</taxon>
        <taxon>Gnathifera</taxon>
        <taxon>Rotifera</taxon>
        <taxon>Eurotatoria</taxon>
        <taxon>Bdelloidea</taxon>
        <taxon>Adinetida</taxon>
        <taxon>Adinetidae</taxon>
        <taxon>Adineta</taxon>
    </lineage>
</organism>
<dbReference type="Pfam" id="PF00001">
    <property type="entry name" value="7tm_1"/>
    <property type="match status" value="1"/>
</dbReference>
<dbReference type="CDD" id="cd00637">
    <property type="entry name" value="7tm_classA_rhodopsin-like"/>
    <property type="match status" value="1"/>
</dbReference>
<keyword evidence="4 11" id="KW-0812">Transmembrane</keyword>
<dbReference type="PROSITE" id="PS01209">
    <property type="entry name" value="LDLRA_1"/>
    <property type="match status" value="1"/>
</dbReference>
<dbReference type="PROSITE" id="PS50026">
    <property type="entry name" value="EGF_3"/>
    <property type="match status" value="2"/>
</dbReference>
<dbReference type="Proteomes" id="UP000663852">
    <property type="component" value="Unassembled WGS sequence"/>
</dbReference>
<keyword evidence="6 11" id="KW-1133">Transmembrane helix</keyword>
<dbReference type="SUPFAM" id="SSF81321">
    <property type="entry name" value="Family A G protein-coupled receptor-like"/>
    <property type="match status" value="1"/>
</dbReference>
<evidence type="ECO:0000313" key="17">
    <source>
        <dbReference type="Proteomes" id="UP000663828"/>
    </source>
</evidence>
<keyword evidence="3 9" id="KW-0245">EGF-like domain</keyword>
<evidence type="ECO:0000259" key="13">
    <source>
        <dbReference type="PROSITE" id="PS50026"/>
    </source>
</evidence>
<evidence type="ECO:0000256" key="3">
    <source>
        <dbReference type="ARBA" id="ARBA00022536"/>
    </source>
</evidence>
<dbReference type="InterPro" id="IPR000742">
    <property type="entry name" value="EGF"/>
</dbReference>
<sequence>MMLPMRNLFYLTFLYLAIGSPQINLDLTDWSNNNGNDVILQHDCIHVATLMEKGVDSHQIISYCMSEWPRKWTIRTNSQDRNFTFAQLLQQNITSEQLYHWSAPIDVVERYQLYSNYVPTSDEFVSMGTYVFYNCTLPRFGPLCQYSFDAYEPYHSSLQEIINNFYLQEYDPTTLTCYIHLQCYSDSSAVCLDWSDICDGITDCQNGIDEEPCWKLELNTCEDNEYQCINGQCIPRIFHRDDSNTFECVDQSDESYIKYKFYKSVTNAPTFAYEDIACSLRRIVHRVKFTSSCLEKRDTLLLEAMFSYTPKSVSTECWSAFKCLLDIPHRSDATCSSLCENGECHNIINRTCSEMLYMPWAPAVFGHIHFVYIIEDLNKPNYKRTSPQYVCYDDQLCGGFMPTETLLSLQNSTCRRPADFPLRFAQFAFVKGVWKDTYIIPLHEQLYQCNTVVYNDPLICSSSGMYQCINSSKCIPKRRVCDGKKDCNYGDDEQCSGIPLSCVGHGSNKPLKCTAASWCIPPHYVNNGICDCPIDQYNLCDDEHFDKHFMRKHIYFPTICDGFTELIPIIIDGRNETDETDCEHWQCNNTYTRCDGFWNCFNGADEIDCDPSPPLNCPHYHHVCVSPKTNQFMCLPLDKANDGIIDCLGALDEPKLCRQNNYEPNDQTFHCTNHIDDACVSLSTLCVESQCANQTDTQFCYSSRNVTSFKPFCGEIYRSNRSDVENFLCDHLDDTRKPGISHFSLNENKNLSRPRTQKGTDVILVDSPTLATTRQYHQHCHRGLALHVWLDSEKNSSELTCLCPPSFYGNICQYQNQRVSLTMQFRVLSHSLRTLFSLIVSLVDESNERIIHSYHKFTYLYIRDCQKKFNAYLLYSTRPMNQTKKYAIHIDIYETISLTYRGSLLIPLSFTFLPVYRVAVLLDIPRIRDNVEACSQQRCVHGRCIRYSNQPRDNFCQCNQGWSGKNCHIPQKNICKCAPGSLCISIAANNRSICVCPVNRWGPLCFLQNIVCEINKNMTCRNGGQCIPTDEYAISDQKFTCVCPKGFSGERCEIADTRITVFFDQEITLPQFIVFHFIRQMQLAAPENGSTSKSITTNQRLVIVQWSRPFHVALAELPDKSFHLITLQKVYNQSAIITQTISSLSRCKHITELFNETISKSHLLRRIKYYHLPCQTHSPQLTCFYDEVHFCVCTNFGHQRIANCFEFNHTIKHDCFGRSNCENEAQCLQDKATCPQTSVCVCRACFHGARCQFSSHLFGLSLDAVLGYHIQPHIHLGNQPAIVQISVGVTILLMLIGLVNGVLCMLTFKSPEVNEVGSDLYLLGSSVSGLLITVFFVFKFSVLYIAQKTYLTNQYFLQFQCLSVDFLLQVCLNMAQWLNACVAIDRMSVVTERLRFDKKKSKKRAKYIMMILLTIIIGTFTHDPVHRRLIYDDDDDSSKRIWCTVVYSSALQTYNSAINVFHFIVPFVINLISGPIIITILVRQHRLVHPKQSYRSLISEQFQQHRYLFITPIILLILSTPRLIISFIAGCIKSNDNLWLLLIGYFVSFIPSMLTFITFVCPSKLYRQRFRRNVDRYLQIARTILHIQYNSLEKKK</sequence>
<dbReference type="InterPro" id="IPR017452">
    <property type="entry name" value="GPCR_Rhodpsn_7TM"/>
</dbReference>
<keyword evidence="17" id="KW-1185">Reference proteome</keyword>
<feature type="transmembrane region" description="Helical" evidence="11">
    <location>
        <begin position="1507"/>
        <end position="1532"/>
    </location>
</feature>
<evidence type="ECO:0000256" key="9">
    <source>
        <dbReference type="PROSITE-ProRule" id="PRU00076"/>
    </source>
</evidence>
<feature type="domain" description="EGF-like" evidence="13">
    <location>
        <begin position="1008"/>
        <end position="1053"/>
    </location>
</feature>
<protein>
    <submittedName>
        <fullName evidence="15">Uncharacterized protein</fullName>
    </submittedName>
</protein>
<feature type="domain" description="EGF-like" evidence="13">
    <location>
        <begin position="930"/>
        <end position="968"/>
    </location>
</feature>
<gene>
    <name evidence="16" type="ORF">EDS130_LOCUS43817</name>
    <name evidence="15" type="ORF">XAT740_LOCUS26277</name>
</gene>
<feature type="disulfide bond" evidence="9">
    <location>
        <begin position="1043"/>
        <end position="1052"/>
    </location>
</feature>
<keyword evidence="7 11" id="KW-0472">Membrane</keyword>
<dbReference type="Proteomes" id="UP000663828">
    <property type="component" value="Unassembled WGS sequence"/>
</dbReference>
<evidence type="ECO:0000256" key="10">
    <source>
        <dbReference type="PROSITE-ProRule" id="PRU00124"/>
    </source>
</evidence>
<feature type="disulfide bond" evidence="9">
    <location>
        <begin position="934"/>
        <end position="944"/>
    </location>
</feature>
<evidence type="ECO:0000256" key="8">
    <source>
        <dbReference type="ARBA" id="ARBA00023157"/>
    </source>
</evidence>
<dbReference type="EMBL" id="CAJNOR010002128">
    <property type="protein sequence ID" value="CAF1251412.1"/>
    <property type="molecule type" value="Genomic_DNA"/>
</dbReference>
<comment type="subcellular location">
    <subcellularLocation>
        <location evidence="2">Endomembrane system</location>
    </subcellularLocation>
    <subcellularLocation>
        <location evidence="1">Membrane</location>
        <topology evidence="1">Single-pass membrane protein</topology>
    </subcellularLocation>
</comment>
<dbReference type="PANTHER" id="PTHR24270">
    <property type="entry name" value="LOW-DENSITY LIPOPROTEIN RECEPTOR-RELATED"/>
    <property type="match status" value="1"/>
</dbReference>
<evidence type="ECO:0000256" key="7">
    <source>
        <dbReference type="ARBA" id="ARBA00023136"/>
    </source>
</evidence>
<dbReference type="PROSITE" id="PS01186">
    <property type="entry name" value="EGF_2"/>
    <property type="match status" value="2"/>
</dbReference>
<dbReference type="PROSITE" id="PS00022">
    <property type="entry name" value="EGF_1"/>
    <property type="match status" value="3"/>
</dbReference>
<dbReference type="SUPFAM" id="SSF57424">
    <property type="entry name" value="LDL receptor-like module"/>
    <property type="match status" value="1"/>
</dbReference>
<dbReference type="PROSITE" id="PS50262">
    <property type="entry name" value="G_PROTEIN_RECEP_F1_2"/>
    <property type="match status" value="1"/>
</dbReference>
<evidence type="ECO:0000256" key="1">
    <source>
        <dbReference type="ARBA" id="ARBA00004167"/>
    </source>
</evidence>